<evidence type="ECO:0000313" key="2">
    <source>
        <dbReference type="Proteomes" id="UP000295504"/>
    </source>
</evidence>
<organism evidence="1 2">
    <name type="scientific">Serpentinicella alkaliphila</name>
    <dbReference type="NCBI Taxonomy" id="1734049"/>
    <lineage>
        <taxon>Bacteria</taxon>
        <taxon>Bacillati</taxon>
        <taxon>Bacillota</taxon>
        <taxon>Clostridia</taxon>
        <taxon>Peptostreptococcales</taxon>
        <taxon>Natronincolaceae</taxon>
        <taxon>Serpentinicella</taxon>
    </lineage>
</organism>
<dbReference type="EMBL" id="SLYC01000007">
    <property type="protein sequence ID" value="TCQ04159.1"/>
    <property type="molecule type" value="Genomic_DNA"/>
</dbReference>
<keyword evidence="2" id="KW-1185">Reference proteome</keyword>
<proteinExistence type="predicted"/>
<dbReference type="Proteomes" id="UP000295504">
    <property type="component" value="Unassembled WGS sequence"/>
</dbReference>
<sequence>MLGEDYINKIRDSFNIGDKLNLENYCKRKEEGKIVQKTEHFVVIQFMHWKECFNWFELYIRAAEVKKILK</sequence>
<reference evidence="1 2" key="1">
    <citation type="submission" date="2019-03" db="EMBL/GenBank/DDBJ databases">
        <title>Genomic Encyclopedia of Type Strains, Phase IV (KMG-IV): sequencing the most valuable type-strain genomes for metagenomic binning, comparative biology and taxonomic classification.</title>
        <authorList>
            <person name="Goeker M."/>
        </authorList>
    </citation>
    <scope>NUCLEOTIDE SEQUENCE [LARGE SCALE GENOMIC DNA]</scope>
    <source>
        <strain evidence="1 2">DSM 100013</strain>
    </source>
</reference>
<accession>A0A4R2U276</accession>
<name>A0A4R2U276_9FIRM</name>
<dbReference type="RefSeq" id="WP_132847853.1">
    <property type="nucleotide sequence ID" value="NZ_CP058648.1"/>
</dbReference>
<comment type="caution">
    <text evidence="1">The sequence shown here is derived from an EMBL/GenBank/DDBJ whole genome shotgun (WGS) entry which is preliminary data.</text>
</comment>
<protein>
    <submittedName>
        <fullName evidence="1">Uncharacterized protein</fullName>
    </submittedName>
</protein>
<gene>
    <name evidence="1" type="ORF">EDD79_100738</name>
</gene>
<evidence type="ECO:0000313" key="1">
    <source>
        <dbReference type="EMBL" id="TCQ04159.1"/>
    </source>
</evidence>
<dbReference type="AlphaFoldDB" id="A0A4R2U276"/>